<dbReference type="PANTHER" id="PTHR19879:SF9">
    <property type="entry name" value="TRANSCRIPTION INITIATION FACTOR TFIID SUBUNIT 5"/>
    <property type="match status" value="1"/>
</dbReference>
<dbReference type="InterPro" id="IPR001680">
    <property type="entry name" value="WD40_rpt"/>
</dbReference>
<sequence>MKIPKIQLNQHWHSHLSDYITKTSWSPDGTHLAASSASGEVALYKSLTEVIILRSADENAINSLSFSANGQFLAVGGQSGEVIVWDIHTPNCPIVLHRSHPGKWIDQLAWHPEHNHLAYGSSSQVQVWDIATNTQITELEFQNSSVLHLTWHPAGKCLTASGHGGMKIWFADDWQRDFKLIEVPGASLWATWSGDGRYLASGNLDRTLTVAEWDSPPPWLMQGFPGKVNQLDWSTQSGAPLLAASCVEAITVWQRGDKSESGWQSQVLKHHRDRVNAIAFQPDSRLLASASQDGQVALWHNGKRLAQVLQNFTAGASCLAWHPNGQQLAAGGSAGEIQVWQIANRAKGFGSAR</sequence>
<feature type="repeat" description="WD" evidence="1">
    <location>
        <begin position="268"/>
        <end position="299"/>
    </location>
</feature>
<keyword evidence="3" id="KW-1185">Reference proteome</keyword>
<dbReference type="SUPFAM" id="SSF50978">
    <property type="entry name" value="WD40 repeat-like"/>
    <property type="match status" value="1"/>
</dbReference>
<organism evidence="2 3">
    <name type="scientific">Romeriopsis navalis LEGE 11480</name>
    <dbReference type="NCBI Taxonomy" id="2777977"/>
    <lineage>
        <taxon>Bacteria</taxon>
        <taxon>Bacillati</taxon>
        <taxon>Cyanobacteriota</taxon>
        <taxon>Cyanophyceae</taxon>
        <taxon>Leptolyngbyales</taxon>
        <taxon>Leptolyngbyaceae</taxon>
        <taxon>Romeriopsis</taxon>
        <taxon>Romeriopsis navalis</taxon>
    </lineage>
</organism>
<evidence type="ECO:0000313" key="3">
    <source>
        <dbReference type="Proteomes" id="UP000625316"/>
    </source>
</evidence>
<comment type="caution">
    <text evidence="2">The sequence shown here is derived from an EMBL/GenBank/DDBJ whole genome shotgun (WGS) entry which is preliminary data.</text>
</comment>
<dbReference type="RefSeq" id="WP_264327577.1">
    <property type="nucleotide sequence ID" value="NZ_JADEXQ010000123.1"/>
</dbReference>
<proteinExistence type="predicted"/>
<dbReference type="Pfam" id="PF00400">
    <property type="entry name" value="WD40"/>
    <property type="match status" value="6"/>
</dbReference>
<dbReference type="PROSITE" id="PS50082">
    <property type="entry name" value="WD_REPEATS_2"/>
    <property type="match status" value="3"/>
</dbReference>
<dbReference type="PANTHER" id="PTHR19879">
    <property type="entry name" value="TRANSCRIPTION INITIATION FACTOR TFIID"/>
    <property type="match status" value="1"/>
</dbReference>
<dbReference type="Proteomes" id="UP000625316">
    <property type="component" value="Unassembled WGS sequence"/>
</dbReference>
<name>A0A928VQQ3_9CYAN</name>
<feature type="repeat" description="WD" evidence="1">
    <location>
        <begin position="54"/>
        <end position="89"/>
    </location>
</feature>
<dbReference type="InterPro" id="IPR015943">
    <property type="entry name" value="WD40/YVTN_repeat-like_dom_sf"/>
</dbReference>
<dbReference type="SMART" id="SM00320">
    <property type="entry name" value="WD40"/>
    <property type="match status" value="8"/>
</dbReference>
<keyword evidence="1" id="KW-0853">WD repeat</keyword>
<evidence type="ECO:0000256" key="1">
    <source>
        <dbReference type="PROSITE-ProRule" id="PRU00221"/>
    </source>
</evidence>
<dbReference type="EMBL" id="JADEXQ010000123">
    <property type="protein sequence ID" value="MBE9032760.1"/>
    <property type="molecule type" value="Genomic_DNA"/>
</dbReference>
<protein>
    <submittedName>
        <fullName evidence="2">WD40 repeat domain-containing protein</fullName>
    </submittedName>
</protein>
<gene>
    <name evidence="2" type="ORF">IQ266_23775</name>
</gene>
<accession>A0A928VQQ3</accession>
<dbReference type="Gene3D" id="2.130.10.10">
    <property type="entry name" value="YVTN repeat-like/Quinoprotein amine dehydrogenase"/>
    <property type="match status" value="2"/>
</dbReference>
<reference evidence="2" key="1">
    <citation type="submission" date="2020-10" db="EMBL/GenBank/DDBJ databases">
        <authorList>
            <person name="Castelo-Branco R."/>
            <person name="Eusebio N."/>
            <person name="Adriana R."/>
            <person name="Vieira A."/>
            <person name="Brugerolle De Fraissinette N."/>
            <person name="Rezende De Castro R."/>
            <person name="Schneider M.P."/>
            <person name="Vasconcelos V."/>
            <person name="Leao P.N."/>
        </authorList>
    </citation>
    <scope>NUCLEOTIDE SEQUENCE</scope>
    <source>
        <strain evidence="2">LEGE 11480</strain>
    </source>
</reference>
<feature type="repeat" description="WD" evidence="1">
    <location>
        <begin position="309"/>
        <end position="342"/>
    </location>
</feature>
<dbReference type="InterPro" id="IPR036322">
    <property type="entry name" value="WD40_repeat_dom_sf"/>
</dbReference>
<dbReference type="PROSITE" id="PS50294">
    <property type="entry name" value="WD_REPEATS_REGION"/>
    <property type="match status" value="2"/>
</dbReference>
<dbReference type="AlphaFoldDB" id="A0A928VQQ3"/>
<evidence type="ECO:0000313" key="2">
    <source>
        <dbReference type="EMBL" id="MBE9032760.1"/>
    </source>
</evidence>